<comment type="caution">
    <text evidence="2">The sequence shown here is derived from an EMBL/GenBank/DDBJ whole genome shotgun (WGS) entry which is preliminary data.</text>
</comment>
<protein>
    <submittedName>
        <fullName evidence="2">Uncharacterized protein</fullName>
    </submittedName>
</protein>
<reference evidence="2 3" key="1">
    <citation type="journal article" date="2021" name="BMC Genomics">
        <title>Datura genome reveals duplications of psychoactive alkaloid biosynthetic genes and high mutation rate following tissue culture.</title>
        <authorList>
            <person name="Rajewski A."/>
            <person name="Carter-House D."/>
            <person name="Stajich J."/>
            <person name="Litt A."/>
        </authorList>
    </citation>
    <scope>NUCLEOTIDE SEQUENCE [LARGE SCALE GENOMIC DNA]</scope>
    <source>
        <strain evidence="2">AR-01</strain>
    </source>
</reference>
<keyword evidence="1" id="KW-0472">Membrane</keyword>
<organism evidence="2 3">
    <name type="scientific">Datura stramonium</name>
    <name type="common">Jimsonweed</name>
    <name type="synonym">Common thornapple</name>
    <dbReference type="NCBI Taxonomy" id="4076"/>
    <lineage>
        <taxon>Eukaryota</taxon>
        <taxon>Viridiplantae</taxon>
        <taxon>Streptophyta</taxon>
        <taxon>Embryophyta</taxon>
        <taxon>Tracheophyta</taxon>
        <taxon>Spermatophyta</taxon>
        <taxon>Magnoliopsida</taxon>
        <taxon>eudicotyledons</taxon>
        <taxon>Gunneridae</taxon>
        <taxon>Pentapetalae</taxon>
        <taxon>asterids</taxon>
        <taxon>lamiids</taxon>
        <taxon>Solanales</taxon>
        <taxon>Solanaceae</taxon>
        <taxon>Solanoideae</taxon>
        <taxon>Datureae</taxon>
        <taxon>Datura</taxon>
    </lineage>
</organism>
<evidence type="ECO:0000313" key="2">
    <source>
        <dbReference type="EMBL" id="MCD7461509.1"/>
    </source>
</evidence>
<evidence type="ECO:0000313" key="3">
    <source>
        <dbReference type="Proteomes" id="UP000823775"/>
    </source>
</evidence>
<keyword evidence="1" id="KW-1133">Transmembrane helix</keyword>
<evidence type="ECO:0000256" key="1">
    <source>
        <dbReference type="SAM" id="Phobius"/>
    </source>
</evidence>
<gene>
    <name evidence="2" type="ORF">HAX54_046302</name>
</gene>
<proteinExistence type="predicted"/>
<sequence>MEVKSDWHKSDWHRNFARFEENFETLDVFGLIFTRHISGVWLIFSWVCFLPRMQPTFVCKCLLLKKKLGKFILGDLHFTVKSGKTFFPPRRKRCVPYCLFVSPLLTKGFL</sequence>
<accession>A0ABS8SRX2</accession>
<name>A0ABS8SRX2_DATST</name>
<dbReference type="Proteomes" id="UP000823775">
    <property type="component" value="Unassembled WGS sequence"/>
</dbReference>
<keyword evidence="1" id="KW-0812">Transmembrane</keyword>
<feature type="transmembrane region" description="Helical" evidence="1">
    <location>
        <begin position="28"/>
        <end position="50"/>
    </location>
</feature>
<keyword evidence="3" id="KW-1185">Reference proteome</keyword>
<dbReference type="EMBL" id="JACEIK010000729">
    <property type="protein sequence ID" value="MCD7461509.1"/>
    <property type="molecule type" value="Genomic_DNA"/>
</dbReference>